<evidence type="ECO:0000313" key="3">
    <source>
        <dbReference type="Proteomes" id="UP000541583"/>
    </source>
</evidence>
<dbReference type="RefSeq" id="WP_076375331.1">
    <property type="nucleotide sequence ID" value="NZ_FTMG01000010.1"/>
</dbReference>
<sequence length="229" mass="26745">MIPAIVDKITGIKQKLDYENISVARVNGKGSFLIYARMLKCFEIEYLIVGDLDCYKDEVRKLGEHFKLVDIIEQIMKVKTAIGQMEVDYQRINERIKNVDKNFDAQVFQQLLEQIIAGTLEADNADLKEIVSFMQSRYTKGSREQIIIETMTLEGFTAMQKRLRENRIFIWSKGELENYYQPSVQQLTGSKDIKALRLAYTLHEENEQLDKYMTHIPEIEELCGYILKK</sequence>
<accession>A0ABR6PQ93</accession>
<organism evidence="2 3">
    <name type="scientific">Mucilaginibacter lappiensis</name>
    <dbReference type="NCBI Taxonomy" id="354630"/>
    <lineage>
        <taxon>Bacteria</taxon>
        <taxon>Pseudomonadati</taxon>
        <taxon>Bacteroidota</taxon>
        <taxon>Sphingobacteriia</taxon>
        <taxon>Sphingobacteriales</taxon>
        <taxon>Sphingobacteriaceae</taxon>
        <taxon>Mucilaginibacter</taxon>
    </lineage>
</organism>
<dbReference type="Proteomes" id="UP000541583">
    <property type="component" value="Unassembled WGS sequence"/>
</dbReference>
<protein>
    <recommendedName>
        <fullName evidence="1">OLD protein-like TOPRIM domain-containing protein</fullName>
    </recommendedName>
</protein>
<keyword evidence="3" id="KW-1185">Reference proteome</keyword>
<dbReference type="Pfam" id="PF20469">
    <property type="entry name" value="OLD-like_TOPRIM"/>
    <property type="match status" value="1"/>
</dbReference>
<gene>
    <name evidence="2" type="ORF">HDF23_003947</name>
</gene>
<comment type="caution">
    <text evidence="2">The sequence shown here is derived from an EMBL/GenBank/DDBJ whole genome shotgun (WGS) entry which is preliminary data.</text>
</comment>
<proteinExistence type="predicted"/>
<reference evidence="2 3" key="1">
    <citation type="submission" date="2020-08" db="EMBL/GenBank/DDBJ databases">
        <title>Genomic Encyclopedia of Type Strains, Phase IV (KMG-V): Genome sequencing to study the core and pangenomes of soil and plant-associated prokaryotes.</title>
        <authorList>
            <person name="Whitman W."/>
        </authorList>
    </citation>
    <scope>NUCLEOTIDE SEQUENCE [LARGE SCALE GENOMIC DNA]</scope>
    <source>
        <strain evidence="2 3">ANJLi2</strain>
    </source>
</reference>
<dbReference type="InterPro" id="IPR034139">
    <property type="entry name" value="TOPRIM_OLD"/>
</dbReference>
<evidence type="ECO:0000313" key="2">
    <source>
        <dbReference type="EMBL" id="MBB6111180.1"/>
    </source>
</evidence>
<name>A0ABR6PQ93_9SPHI</name>
<evidence type="ECO:0000259" key="1">
    <source>
        <dbReference type="Pfam" id="PF20469"/>
    </source>
</evidence>
<feature type="domain" description="OLD protein-like TOPRIM" evidence="1">
    <location>
        <begin position="2"/>
        <end position="53"/>
    </location>
</feature>
<dbReference type="EMBL" id="JACHCB010000010">
    <property type="protein sequence ID" value="MBB6111180.1"/>
    <property type="molecule type" value="Genomic_DNA"/>
</dbReference>